<dbReference type="CDD" id="cd18692">
    <property type="entry name" value="PIN_VapC-like"/>
    <property type="match status" value="1"/>
</dbReference>
<protein>
    <submittedName>
        <fullName evidence="2">Twitching motility protein PilT</fullName>
    </submittedName>
</protein>
<evidence type="ECO:0000313" key="2">
    <source>
        <dbReference type="EMBL" id="AJF06102.1"/>
    </source>
</evidence>
<feature type="domain" description="PIN" evidence="1">
    <location>
        <begin position="4"/>
        <end position="118"/>
    </location>
</feature>
<name>A0A0B5FD91_9BACT</name>
<dbReference type="Pfam" id="PF01850">
    <property type="entry name" value="PIN"/>
    <property type="match status" value="1"/>
</dbReference>
<dbReference type="AlphaFoldDB" id="A0A0B5FD91"/>
<dbReference type="OrthoDB" id="8687082at2"/>
<dbReference type="RefSeq" id="WP_040199585.1">
    <property type="nucleotide sequence ID" value="NZ_CP010311.1"/>
</dbReference>
<reference evidence="2 3" key="1">
    <citation type="journal article" date="2015" name="Genome Announc.">
        <title>Genomes of Geoalkalibacter ferrihydriticus Z-0531T and Geoalkalibacter subterraneus Red1T, Two Haloalkaliphilic Metal-Reducing Deltaproteobacteria.</title>
        <authorList>
            <person name="Badalamenti J.P."/>
            <person name="Krajmalnik-Brown R."/>
            <person name="Torres C.I."/>
            <person name="Bond D.R."/>
        </authorList>
    </citation>
    <scope>NUCLEOTIDE SEQUENCE [LARGE SCALE GENOMIC DNA]</scope>
    <source>
        <strain evidence="2 3">Red1</strain>
    </source>
</reference>
<proteinExistence type="predicted"/>
<dbReference type="Gene3D" id="3.40.50.1010">
    <property type="entry name" value="5'-nuclease"/>
    <property type="match status" value="1"/>
</dbReference>
<keyword evidence="3" id="KW-1185">Reference proteome</keyword>
<dbReference type="SUPFAM" id="SSF88723">
    <property type="entry name" value="PIN domain-like"/>
    <property type="match status" value="1"/>
</dbReference>
<dbReference type="EMBL" id="CP010311">
    <property type="protein sequence ID" value="AJF06102.1"/>
    <property type="molecule type" value="Genomic_DNA"/>
</dbReference>
<dbReference type="Proteomes" id="UP000035036">
    <property type="component" value="Chromosome"/>
</dbReference>
<evidence type="ECO:0000313" key="3">
    <source>
        <dbReference type="Proteomes" id="UP000035036"/>
    </source>
</evidence>
<gene>
    <name evidence="2" type="ORF">GSUB_05325</name>
</gene>
<dbReference type="HOGENOM" id="CLU_128080_0_0_7"/>
<sequence>MRVALDTNVLAYAEGLGDQSRCARAMELVERLPLGEVIIPAQTLGELSRVLRSKAKRSAEDTRSAVLSWADTFSVADSTWPAFQAALDLNVDHKLQIWDALILAVAAEQHCRILLTEDMHAGFTWRGVTLVNPFAPEIDPLLEQLLA</sequence>
<accession>A0A0B5FD91</accession>
<dbReference type="InterPro" id="IPR029060">
    <property type="entry name" value="PIN-like_dom_sf"/>
</dbReference>
<evidence type="ECO:0000259" key="1">
    <source>
        <dbReference type="Pfam" id="PF01850"/>
    </source>
</evidence>
<dbReference type="KEGG" id="gsb:GSUB_05325"/>
<dbReference type="InterPro" id="IPR002716">
    <property type="entry name" value="PIN_dom"/>
</dbReference>
<organism evidence="2 3">
    <name type="scientific">Geoalkalibacter subterraneus</name>
    <dbReference type="NCBI Taxonomy" id="483547"/>
    <lineage>
        <taxon>Bacteria</taxon>
        <taxon>Pseudomonadati</taxon>
        <taxon>Thermodesulfobacteriota</taxon>
        <taxon>Desulfuromonadia</taxon>
        <taxon>Desulfuromonadales</taxon>
        <taxon>Geoalkalibacteraceae</taxon>
        <taxon>Geoalkalibacter</taxon>
    </lineage>
</organism>